<evidence type="ECO:0000313" key="8">
    <source>
        <dbReference type="Proteomes" id="UP000799429"/>
    </source>
</evidence>
<proteinExistence type="inferred from homology"/>
<dbReference type="GO" id="GO:0009986">
    <property type="term" value="C:cell surface"/>
    <property type="evidence" value="ECO:0007669"/>
    <property type="project" value="TreeGrafter"/>
</dbReference>
<dbReference type="GO" id="GO:0005576">
    <property type="term" value="C:extracellular region"/>
    <property type="evidence" value="ECO:0007669"/>
    <property type="project" value="TreeGrafter"/>
</dbReference>
<keyword evidence="4" id="KW-0961">Cell wall biogenesis/degradation</keyword>
<keyword evidence="3 5" id="KW-0326">Glycosidase</keyword>
<dbReference type="GO" id="GO:0071555">
    <property type="term" value="P:cell wall organization"/>
    <property type="evidence" value="ECO:0007669"/>
    <property type="project" value="UniProtKB-KW"/>
</dbReference>
<dbReference type="Proteomes" id="UP000799429">
    <property type="component" value="Unassembled WGS sequence"/>
</dbReference>
<evidence type="ECO:0000256" key="3">
    <source>
        <dbReference type="ARBA" id="ARBA00023295"/>
    </source>
</evidence>
<keyword evidence="2 5" id="KW-0378">Hydrolase</keyword>
<feature type="domain" description="Glycoside hydrolase family 5" evidence="6">
    <location>
        <begin position="68"/>
        <end position="335"/>
    </location>
</feature>
<dbReference type="GO" id="GO:0008422">
    <property type="term" value="F:beta-glucosidase activity"/>
    <property type="evidence" value="ECO:0007669"/>
    <property type="project" value="TreeGrafter"/>
</dbReference>
<dbReference type="InterPro" id="IPR050386">
    <property type="entry name" value="Glycosyl_hydrolase_5"/>
</dbReference>
<evidence type="ECO:0000313" key="7">
    <source>
        <dbReference type="EMBL" id="KAF2837373.1"/>
    </source>
</evidence>
<evidence type="ECO:0000256" key="1">
    <source>
        <dbReference type="ARBA" id="ARBA00005641"/>
    </source>
</evidence>
<dbReference type="InterPro" id="IPR001547">
    <property type="entry name" value="Glyco_hydro_5"/>
</dbReference>
<evidence type="ECO:0000256" key="2">
    <source>
        <dbReference type="ARBA" id="ARBA00022801"/>
    </source>
</evidence>
<comment type="caution">
    <text evidence="7">The sequence shown here is derived from an EMBL/GenBank/DDBJ whole genome shotgun (WGS) entry which is preliminary data.</text>
</comment>
<evidence type="ECO:0000256" key="5">
    <source>
        <dbReference type="RuleBase" id="RU361153"/>
    </source>
</evidence>
<dbReference type="Gene3D" id="3.20.20.80">
    <property type="entry name" value="Glycosidases"/>
    <property type="match status" value="1"/>
</dbReference>
<dbReference type="OrthoDB" id="1887033at2759"/>
<dbReference type="PANTHER" id="PTHR31297">
    <property type="entry name" value="GLUCAN ENDO-1,6-BETA-GLUCOSIDASE B"/>
    <property type="match status" value="1"/>
</dbReference>
<dbReference type="SUPFAM" id="SSF51445">
    <property type="entry name" value="(Trans)glycosidases"/>
    <property type="match status" value="1"/>
</dbReference>
<protein>
    <submittedName>
        <fullName evidence="7">Glycoside hydrolase family 5 protein</fullName>
    </submittedName>
</protein>
<dbReference type="InterPro" id="IPR017853">
    <property type="entry name" value="GH"/>
</dbReference>
<dbReference type="Pfam" id="PF00150">
    <property type="entry name" value="Cellulase"/>
    <property type="match status" value="1"/>
</dbReference>
<keyword evidence="8" id="KW-1185">Reference proteome</keyword>
<dbReference type="PANTHER" id="PTHR31297:SF13">
    <property type="entry name" value="PUTATIVE-RELATED"/>
    <property type="match status" value="1"/>
</dbReference>
<evidence type="ECO:0000256" key="4">
    <source>
        <dbReference type="ARBA" id="ARBA00023316"/>
    </source>
</evidence>
<accession>A0A9P4VN55</accession>
<reference evidence="7" key="1">
    <citation type="journal article" date="2020" name="Stud. Mycol.">
        <title>101 Dothideomycetes genomes: a test case for predicting lifestyles and emergence of pathogens.</title>
        <authorList>
            <person name="Haridas S."/>
            <person name="Albert R."/>
            <person name="Binder M."/>
            <person name="Bloem J."/>
            <person name="Labutti K."/>
            <person name="Salamov A."/>
            <person name="Andreopoulos B."/>
            <person name="Baker S."/>
            <person name="Barry K."/>
            <person name="Bills G."/>
            <person name="Bluhm B."/>
            <person name="Cannon C."/>
            <person name="Castanera R."/>
            <person name="Culley D."/>
            <person name="Daum C."/>
            <person name="Ezra D."/>
            <person name="Gonzalez J."/>
            <person name="Henrissat B."/>
            <person name="Kuo A."/>
            <person name="Liang C."/>
            <person name="Lipzen A."/>
            <person name="Lutzoni F."/>
            <person name="Magnuson J."/>
            <person name="Mondo S."/>
            <person name="Nolan M."/>
            <person name="Ohm R."/>
            <person name="Pangilinan J."/>
            <person name="Park H.-J."/>
            <person name="Ramirez L."/>
            <person name="Alfaro M."/>
            <person name="Sun H."/>
            <person name="Tritt A."/>
            <person name="Yoshinaga Y."/>
            <person name="Zwiers L.-H."/>
            <person name="Turgeon B."/>
            <person name="Goodwin S."/>
            <person name="Spatafora J."/>
            <person name="Crous P."/>
            <person name="Grigoriev I."/>
        </authorList>
    </citation>
    <scope>NUCLEOTIDE SEQUENCE</scope>
    <source>
        <strain evidence="7">CBS 101060</strain>
    </source>
</reference>
<evidence type="ECO:0000259" key="6">
    <source>
        <dbReference type="Pfam" id="PF00150"/>
    </source>
</evidence>
<dbReference type="GO" id="GO:0009251">
    <property type="term" value="P:glucan catabolic process"/>
    <property type="evidence" value="ECO:0007669"/>
    <property type="project" value="TreeGrafter"/>
</dbReference>
<organism evidence="7 8">
    <name type="scientific">Patellaria atrata CBS 101060</name>
    <dbReference type="NCBI Taxonomy" id="1346257"/>
    <lineage>
        <taxon>Eukaryota</taxon>
        <taxon>Fungi</taxon>
        <taxon>Dikarya</taxon>
        <taxon>Ascomycota</taxon>
        <taxon>Pezizomycotina</taxon>
        <taxon>Dothideomycetes</taxon>
        <taxon>Dothideomycetes incertae sedis</taxon>
        <taxon>Patellariales</taxon>
        <taxon>Patellariaceae</taxon>
        <taxon>Patellaria</taxon>
    </lineage>
</organism>
<dbReference type="FunFam" id="3.20.20.80:FF:000130">
    <property type="entry name" value="Endoglucanase C"/>
    <property type="match status" value="1"/>
</dbReference>
<dbReference type="EMBL" id="MU006100">
    <property type="protein sequence ID" value="KAF2837373.1"/>
    <property type="molecule type" value="Genomic_DNA"/>
</dbReference>
<gene>
    <name evidence="7" type="ORF">M501DRAFT_958662</name>
</gene>
<dbReference type="AlphaFoldDB" id="A0A9P4VN55"/>
<comment type="similarity">
    <text evidence="1 5">Belongs to the glycosyl hydrolase 5 (cellulase A) family.</text>
</comment>
<sequence length="492" mass="58293">MSTGILRVEGENVVGNDGKPIILRGAGLGGWMNMENFITGYPGHESQHRRAMKKVLGEEKYEFFFDKWLEYFFMEEDAKFYKSKGLNCLRIPFNYRHLEDDMNPRVLKEQGFKHLDRVIDLCAKEGIYTILDMHTAPGGQNPDWHSDNTTNYAAFWDFKDHQDRTVWLWEQIARRYKHNPWIAGYNPLNEPCDPEHWRLPAFYERIETAIRKIDSNHILWLDGNTFAMEWKFFDKALPNCVYALHDYSMMGFPKGERYEGTDEQKKKIERQFLRKAEFMYKTKTPIWNGEFGPVYANPELDSDHEEVNAARYKLLEQQLTTYDKYKIHWSIWLYKDIGVQGMIHVDPNSKWMKTIQPFLKRKRELQLDAWGRYPSKQVEDVINPLVDWIDSVAPTSKLQYPTPWATERQITRIINQIWVSTCVQAEFAELFRDMSFEELEECAKSFRFDQCVQRQGLNEALEAHADVGEIGKEFVRPQYRPEELRNEALNND</sequence>
<name>A0A9P4VN55_9PEZI</name>